<dbReference type="GO" id="GO:0016491">
    <property type="term" value="F:oxidoreductase activity"/>
    <property type="evidence" value="ECO:0007669"/>
    <property type="project" value="UniProtKB-KW"/>
</dbReference>
<evidence type="ECO:0000313" key="4">
    <source>
        <dbReference type="EMBL" id="TQN33459.1"/>
    </source>
</evidence>
<evidence type="ECO:0000256" key="3">
    <source>
        <dbReference type="SAM" id="MobiDB-lite"/>
    </source>
</evidence>
<sequence>MTGTHDGQFEGRTVLVTGAARGIGRLIAKSFAERGAHVIINWFHAKSGADSTLAEITDSGYSAELARASVAKQDDVRWMFESIRERHGGLDVLVNNAAVGSFRPVDALTEKEWDRALNTSFHGLRWCCQEAFPLMTSRGGGTIVNMSPIGARFVIGNYAKPGRGEGSGRSVHTLYRKRVRHTRHQGEHGLRQLRGWPDHRPVSGGGQAAGHHNQSRTPRESSSPPRTSAPSSCSWPRKSPGA</sequence>
<gene>
    <name evidence="4" type="ORF">FHX37_3478</name>
</gene>
<dbReference type="EMBL" id="VFQC01000001">
    <property type="protein sequence ID" value="TQN33459.1"/>
    <property type="molecule type" value="Genomic_DNA"/>
</dbReference>
<dbReference type="InterPro" id="IPR002347">
    <property type="entry name" value="SDR_fam"/>
</dbReference>
<dbReference type="Gene3D" id="3.40.50.720">
    <property type="entry name" value="NAD(P)-binding Rossmann-like Domain"/>
    <property type="match status" value="1"/>
</dbReference>
<comment type="similarity">
    <text evidence="1">Belongs to the short-chain dehydrogenases/reductases (SDR) family.</text>
</comment>
<dbReference type="Pfam" id="PF00106">
    <property type="entry name" value="adh_short"/>
    <property type="match status" value="1"/>
</dbReference>
<dbReference type="PANTHER" id="PTHR43669">
    <property type="entry name" value="5-KETO-D-GLUCONATE 5-REDUCTASE"/>
    <property type="match status" value="1"/>
</dbReference>
<feature type="compositionally biased region" description="Basic and acidic residues" evidence="3">
    <location>
        <begin position="184"/>
        <end position="201"/>
    </location>
</feature>
<reference evidence="4 5" key="1">
    <citation type="submission" date="2019-06" db="EMBL/GenBank/DDBJ databases">
        <title>Sequencing the genomes of 1000 actinobacteria strains.</title>
        <authorList>
            <person name="Klenk H.-P."/>
        </authorList>
    </citation>
    <scope>NUCLEOTIDE SEQUENCE [LARGE SCALE GENOMIC DNA]</scope>
    <source>
        <strain evidence="4 5">DSM 45015</strain>
    </source>
</reference>
<organism evidence="4 5">
    <name type="scientific">Haloactinospora alba</name>
    <dbReference type="NCBI Taxonomy" id="405555"/>
    <lineage>
        <taxon>Bacteria</taxon>
        <taxon>Bacillati</taxon>
        <taxon>Actinomycetota</taxon>
        <taxon>Actinomycetes</taxon>
        <taxon>Streptosporangiales</taxon>
        <taxon>Nocardiopsidaceae</taxon>
        <taxon>Haloactinospora</taxon>
    </lineage>
</organism>
<dbReference type="AlphaFoldDB" id="A0A543NNP2"/>
<proteinExistence type="inferred from homology"/>
<feature type="compositionally biased region" description="Low complexity" evidence="3">
    <location>
        <begin position="220"/>
        <end position="234"/>
    </location>
</feature>
<dbReference type="PANTHER" id="PTHR43669:SF8">
    <property type="entry name" value="SHORT-CHAIN TYPE DEHYDROGENASE_REDUCTASE-RELATED"/>
    <property type="match status" value="1"/>
</dbReference>
<comment type="caution">
    <text evidence="4">The sequence shown here is derived from an EMBL/GenBank/DDBJ whole genome shotgun (WGS) entry which is preliminary data.</text>
</comment>
<dbReference type="PRINTS" id="PR00081">
    <property type="entry name" value="GDHRDH"/>
</dbReference>
<evidence type="ECO:0000256" key="1">
    <source>
        <dbReference type="ARBA" id="ARBA00006484"/>
    </source>
</evidence>
<dbReference type="Proteomes" id="UP000317422">
    <property type="component" value="Unassembled WGS sequence"/>
</dbReference>
<accession>A0A543NNP2</accession>
<dbReference type="SUPFAM" id="SSF51735">
    <property type="entry name" value="NAD(P)-binding Rossmann-fold domains"/>
    <property type="match status" value="1"/>
</dbReference>
<name>A0A543NNP2_9ACTN</name>
<dbReference type="InterPro" id="IPR036291">
    <property type="entry name" value="NAD(P)-bd_dom_sf"/>
</dbReference>
<evidence type="ECO:0000256" key="2">
    <source>
        <dbReference type="ARBA" id="ARBA00023002"/>
    </source>
</evidence>
<feature type="region of interest" description="Disordered" evidence="3">
    <location>
        <begin position="180"/>
        <end position="242"/>
    </location>
</feature>
<protein>
    <submittedName>
        <fullName evidence="4">Short subunit dehydrogenase</fullName>
    </submittedName>
</protein>
<evidence type="ECO:0000313" key="5">
    <source>
        <dbReference type="Proteomes" id="UP000317422"/>
    </source>
</evidence>
<keyword evidence="2" id="KW-0560">Oxidoreductase</keyword>
<keyword evidence="5" id="KW-1185">Reference proteome</keyword>